<reference evidence="2 3" key="1">
    <citation type="submission" date="2018-07" db="EMBL/GenBank/DDBJ databases">
        <title>The genomes of Aspergillus section Nigri reveals drivers in fungal speciation.</title>
        <authorList>
            <consortium name="DOE Joint Genome Institute"/>
            <person name="Vesth T.C."/>
            <person name="Nybo J."/>
            <person name="Theobald S."/>
            <person name="Brandl J."/>
            <person name="Frisvad J.C."/>
            <person name="Nielsen K.F."/>
            <person name="Lyhne E.K."/>
            <person name="Kogle M.E."/>
            <person name="Kuo A."/>
            <person name="Riley R."/>
            <person name="Clum A."/>
            <person name="Nolan M."/>
            <person name="Lipzen A."/>
            <person name="Salamov A."/>
            <person name="Henrissat B."/>
            <person name="Wiebenga A."/>
            <person name="De vries R.P."/>
            <person name="Grigoriev I.V."/>
            <person name="Mortensen U.H."/>
            <person name="Andersen M.R."/>
            <person name="Baker S.E."/>
        </authorList>
    </citation>
    <scope>NUCLEOTIDE SEQUENCE [LARGE SCALE GENOMIC DNA]</scope>
    <source>
        <strain evidence="2 3">CBS 139.54b</strain>
    </source>
</reference>
<evidence type="ECO:0000313" key="3">
    <source>
        <dbReference type="Proteomes" id="UP000253729"/>
    </source>
</evidence>
<proteinExistence type="predicted"/>
<feature type="non-terminal residue" evidence="2">
    <location>
        <position position="75"/>
    </location>
</feature>
<accession>A0A3F3PJA2</accession>
<gene>
    <name evidence="2" type="ORF">BDQ94DRAFT_154739</name>
</gene>
<evidence type="ECO:0000256" key="1">
    <source>
        <dbReference type="SAM" id="MobiDB-lite"/>
    </source>
</evidence>
<feature type="region of interest" description="Disordered" evidence="1">
    <location>
        <begin position="56"/>
        <end position="75"/>
    </location>
</feature>
<sequence length="75" mass="8004">MPSTYSHRLLPSHPMQLPASPPGRRSPLGRSPSTWTSRVSTTAKVKYRETVVKMGANAAAGRTPPGIVGRPPQKG</sequence>
<organism evidence="2 3">
    <name type="scientific">Aspergillus welwitschiae</name>
    <dbReference type="NCBI Taxonomy" id="1341132"/>
    <lineage>
        <taxon>Eukaryota</taxon>
        <taxon>Fungi</taxon>
        <taxon>Dikarya</taxon>
        <taxon>Ascomycota</taxon>
        <taxon>Pezizomycotina</taxon>
        <taxon>Eurotiomycetes</taxon>
        <taxon>Eurotiomycetidae</taxon>
        <taxon>Eurotiales</taxon>
        <taxon>Aspergillaceae</taxon>
        <taxon>Aspergillus</taxon>
        <taxon>Aspergillus subgen. Circumdati</taxon>
    </lineage>
</organism>
<name>A0A3F3PJA2_9EURO</name>
<feature type="region of interest" description="Disordered" evidence="1">
    <location>
        <begin position="1"/>
        <end position="41"/>
    </location>
</feature>
<feature type="compositionally biased region" description="Low complexity" evidence="1">
    <location>
        <begin position="22"/>
        <end position="33"/>
    </location>
</feature>
<dbReference type="EMBL" id="KZ852107">
    <property type="protein sequence ID" value="RDH26957.1"/>
    <property type="molecule type" value="Genomic_DNA"/>
</dbReference>
<protein>
    <submittedName>
        <fullName evidence="2">Uncharacterized protein</fullName>
    </submittedName>
</protein>
<dbReference type="Proteomes" id="UP000253729">
    <property type="component" value="Unassembled WGS sequence"/>
</dbReference>
<dbReference type="AlphaFoldDB" id="A0A3F3PJA2"/>
<dbReference type="GeneID" id="38136700"/>
<dbReference type="RefSeq" id="XP_026619979.1">
    <property type="nucleotide sequence ID" value="XM_026768344.1"/>
</dbReference>
<keyword evidence="3" id="KW-1185">Reference proteome</keyword>
<evidence type="ECO:0000313" key="2">
    <source>
        <dbReference type="EMBL" id="RDH26957.1"/>
    </source>
</evidence>